<gene>
    <name evidence="8" type="ORF">WJU16_13930</name>
</gene>
<keyword evidence="5 6" id="KW-0472">Membrane</keyword>
<dbReference type="RefSeq" id="WP_341834106.1">
    <property type="nucleotide sequence ID" value="NZ_CP149822.1"/>
</dbReference>
<sequence>MQFNRILKKIIRTGVGKSRYWMAIIGLGVAMLLILVAVQVHTDFNELLHGSRNENERADYLVVNKKITNDMMGKPGQTVFTPEEQKDFAAQPFVEAFGPITAAQFNVQLQADQLGFSTLAFFEAVPDTFLDVKSEEWKWKAGDQMLPIVVPRDFVNMFNFGFALGNGIPQFSETSIQNLTPEVVITQGMQQAKFIGKIAGFSDRISTVLVPQSFMDWANAKFGSGEVKLPSRVVIRVKDPSSLELKDYLEKRGYSTDAEKTKYNKIRGIVQTIVSVVGFFGLVLLMFALLVFSMFIQLVISSCRKEIRLLVTLGASPRRLQRYLLGQLVPVYFVTGLIALIVVAAAQFWASGVLEKHGMYVAAWPGVLTFSATLGILALVYFVNWTTVRKEIQAHT</sequence>
<evidence type="ECO:0000256" key="4">
    <source>
        <dbReference type="ARBA" id="ARBA00022989"/>
    </source>
</evidence>
<evidence type="ECO:0000256" key="5">
    <source>
        <dbReference type="ARBA" id="ARBA00023136"/>
    </source>
</evidence>
<evidence type="ECO:0000256" key="2">
    <source>
        <dbReference type="ARBA" id="ARBA00022475"/>
    </source>
</evidence>
<keyword evidence="3 6" id="KW-0812">Transmembrane</keyword>
<keyword evidence="4 6" id="KW-1133">Transmembrane helix</keyword>
<evidence type="ECO:0000313" key="9">
    <source>
        <dbReference type="Proteomes" id="UP001485459"/>
    </source>
</evidence>
<accession>A0ABZ2YIB0</accession>
<feature type="transmembrane region" description="Helical" evidence="6">
    <location>
        <begin position="273"/>
        <end position="300"/>
    </location>
</feature>
<evidence type="ECO:0000256" key="6">
    <source>
        <dbReference type="SAM" id="Phobius"/>
    </source>
</evidence>
<evidence type="ECO:0000256" key="1">
    <source>
        <dbReference type="ARBA" id="ARBA00004651"/>
    </source>
</evidence>
<feature type="transmembrane region" description="Helical" evidence="6">
    <location>
        <begin position="362"/>
        <end position="383"/>
    </location>
</feature>
<feature type="transmembrane region" description="Helical" evidence="6">
    <location>
        <begin position="20"/>
        <end position="38"/>
    </location>
</feature>
<dbReference type="Pfam" id="PF02687">
    <property type="entry name" value="FtsX"/>
    <property type="match status" value="1"/>
</dbReference>
<evidence type="ECO:0000313" key="8">
    <source>
        <dbReference type="EMBL" id="WZN39102.1"/>
    </source>
</evidence>
<keyword evidence="2" id="KW-1003">Cell membrane</keyword>
<feature type="domain" description="ABC3 transporter permease C-terminal" evidence="7">
    <location>
        <begin position="279"/>
        <end position="385"/>
    </location>
</feature>
<evidence type="ECO:0000259" key="7">
    <source>
        <dbReference type="Pfam" id="PF02687"/>
    </source>
</evidence>
<dbReference type="InterPro" id="IPR003838">
    <property type="entry name" value="ABC3_permease_C"/>
</dbReference>
<dbReference type="Proteomes" id="UP001485459">
    <property type="component" value="Chromosome"/>
</dbReference>
<proteinExistence type="predicted"/>
<feature type="transmembrane region" description="Helical" evidence="6">
    <location>
        <begin position="328"/>
        <end position="350"/>
    </location>
</feature>
<evidence type="ECO:0000256" key="3">
    <source>
        <dbReference type="ARBA" id="ARBA00022692"/>
    </source>
</evidence>
<comment type="subcellular location">
    <subcellularLocation>
        <location evidence="1">Cell membrane</location>
        <topology evidence="1">Multi-pass membrane protein</topology>
    </subcellularLocation>
</comment>
<organism evidence="8 9">
    <name type="scientific">Chitinophaga pollutisoli</name>
    <dbReference type="NCBI Taxonomy" id="3133966"/>
    <lineage>
        <taxon>Bacteria</taxon>
        <taxon>Pseudomonadati</taxon>
        <taxon>Bacteroidota</taxon>
        <taxon>Chitinophagia</taxon>
        <taxon>Chitinophagales</taxon>
        <taxon>Chitinophagaceae</taxon>
        <taxon>Chitinophaga</taxon>
    </lineage>
</organism>
<dbReference type="EMBL" id="CP149822">
    <property type="protein sequence ID" value="WZN39102.1"/>
    <property type="molecule type" value="Genomic_DNA"/>
</dbReference>
<protein>
    <submittedName>
        <fullName evidence="8">ABC transporter permease</fullName>
    </submittedName>
</protein>
<name>A0ABZ2YIB0_9BACT</name>
<reference evidence="9" key="1">
    <citation type="submission" date="2024-03" db="EMBL/GenBank/DDBJ databases">
        <title>Chitinophaga horti sp. nov., isolated from garden soil.</title>
        <authorList>
            <person name="Lee D.S."/>
            <person name="Han D.M."/>
            <person name="Baek J.H."/>
            <person name="Choi D.G."/>
            <person name="Jeon J.H."/>
            <person name="Jeon C.O."/>
        </authorList>
    </citation>
    <scope>NUCLEOTIDE SEQUENCE [LARGE SCALE GENOMIC DNA]</scope>
    <source>
        <strain evidence="9">GPA1</strain>
    </source>
</reference>
<keyword evidence="9" id="KW-1185">Reference proteome</keyword>